<protein>
    <recommendedName>
        <fullName evidence="10">Sigma-70 family RNA polymerase sigma factor</fullName>
    </recommendedName>
</protein>
<dbReference type="RefSeq" id="WP_048732265.1">
    <property type="nucleotide sequence ID" value="NZ_CP012033.1"/>
</dbReference>
<evidence type="ECO:0000256" key="5">
    <source>
        <dbReference type="ARBA" id="ARBA00023163"/>
    </source>
</evidence>
<sequence>MRLQRYEKLMAQMAVELQRYLVSRGAKHEVAEDIVQDVFVKLLEMELVLPPDKLRPYMYRVAWSTYLDYYRRTQRYQDLVEKYLGPATETPRQQSDPGIEQAMARLSRKEQHLLVLRYEQNLSIAQVAEQLKIRPSAVKMRLHRVHKKLERIMVRSEQG</sequence>
<dbReference type="PANTHER" id="PTHR43133">
    <property type="entry name" value="RNA POLYMERASE ECF-TYPE SIGMA FACTO"/>
    <property type="match status" value="1"/>
</dbReference>
<dbReference type="InterPro" id="IPR013249">
    <property type="entry name" value="RNA_pol_sigma70_r4_t2"/>
</dbReference>
<evidence type="ECO:0000259" key="6">
    <source>
        <dbReference type="Pfam" id="PF04542"/>
    </source>
</evidence>
<gene>
    <name evidence="8" type="ORF">ABN16_01190</name>
</gene>
<comment type="similarity">
    <text evidence="1">Belongs to the sigma-70 factor family. ECF subfamily.</text>
</comment>
<feature type="domain" description="RNA polymerase sigma factor 70 region 4 type 2" evidence="7">
    <location>
        <begin position="99"/>
        <end position="149"/>
    </location>
</feature>
<evidence type="ECO:0000259" key="7">
    <source>
        <dbReference type="Pfam" id="PF08281"/>
    </source>
</evidence>
<organism evidence="8 9">
    <name type="scientific">Levilactobacillus koreensis</name>
    <dbReference type="NCBI Taxonomy" id="637971"/>
    <lineage>
        <taxon>Bacteria</taxon>
        <taxon>Bacillati</taxon>
        <taxon>Bacillota</taxon>
        <taxon>Bacilli</taxon>
        <taxon>Lactobacillales</taxon>
        <taxon>Lactobacillaceae</taxon>
        <taxon>Levilactobacillus</taxon>
    </lineage>
</organism>
<dbReference type="InterPro" id="IPR039425">
    <property type="entry name" value="RNA_pol_sigma-70-like"/>
</dbReference>
<name>A0AAC8UTU2_9LACO</name>
<dbReference type="Pfam" id="PF04542">
    <property type="entry name" value="Sigma70_r2"/>
    <property type="match status" value="1"/>
</dbReference>
<dbReference type="SUPFAM" id="SSF88946">
    <property type="entry name" value="Sigma2 domain of RNA polymerase sigma factors"/>
    <property type="match status" value="1"/>
</dbReference>
<dbReference type="InterPro" id="IPR007627">
    <property type="entry name" value="RNA_pol_sigma70_r2"/>
</dbReference>
<keyword evidence="4" id="KW-0238">DNA-binding</keyword>
<dbReference type="SUPFAM" id="SSF88659">
    <property type="entry name" value="Sigma3 and sigma4 domains of RNA polymerase sigma factors"/>
    <property type="match status" value="1"/>
</dbReference>
<dbReference type="GO" id="GO:0016987">
    <property type="term" value="F:sigma factor activity"/>
    <property type="evidence" value="ECO:0007669"/>
    <property type="project" value="UniProtKB-KW"/>
</dbReference>
<dbReference type="GO" id="GO:0006352">
    <property type="term" value="P:DNA-templated transcription initiation"/>
    <property type="evidence" value="ECO:0007669"/>
    <property type="project" value="InterPro"/>
</dbReference>
<dbReference type="Proteomes" id="UP000036000">
    <property type="component" value="Chromosome"/>
</dbReference>
<accession>A0AAC8UTU2</accession>
<proteinExistence type="inferred from homology"/>
<reference evidence="8 9" key="1">
    <citation type="submission" date="2015-07" db="EMBL/GenBank/DDBJ databases">
        <title>Lactobacillus korensis/26-25/ whole genome sequencing.</title>
        <authorList>
            <person name="Kim M.K."/>
            <person name="Im W.-T."/>
            <person name="Srinivasan S."/>
            <person name="Lee J.-J."/>
        </authorList>
    </citation>
    <scope>NUCLEOTIDE SEQUENCE [LARGE SCALE GENOMIC DNA]</scope>
    <source>
        <strain evidence="8 9">26-25</strain>
    </source>
</reference>
<dbReference type="PANTHER" id="PTHR43133:SF8">
    <property type="entry name" value="RNA POLYMERASE SIGMA FACTOR HI_1459-RELATED"/>
    <property type="match status" value="1"/>
</dbReference>
<evidence type="ECO:0000256" key="2">
    <source>
        <dbReference type="ARBA" id="ARBA00023015"/>
    </source>
</evidence>
<evidence type="ECO:0000313" key="8">
    <source>
        <dbReference type="EMBL" id="AKP63743.1"/>
    </source>
</evidence>
<dbReference type="EMBL" id="CP012033">
    <property type="protein sequence ID" value="AKP63743.1"/>
    <property type="molecule type" value="Genomic_DNA"/>
</dbReference>
<dbReference type="Pfam" id="PF08281">
    <property type="entry name" value="Sigma70_r4_2"/>
    <property type="match status" value="1"/>
</dbReference>
<dbReference type="KEGG" id="lko:ABN16_01190"/>
<dbReference type="InterPro" id="IPR013324">
    <property type="entry name" value="RNA_pol_sigma_r3/r4-like"/>
</dbReference>
<dbReference type="Gene3D" id="1.10.1740.10">
    <property type="match status" value="1"/>
</dbReference>
<keyword evidence="9" id="KW-1185">Reference proteome</keyword>
<dbReference type="InterPro" id="IPR036388">
    <property type="entry name" value="WH-like_DNA-bd_sf"/>
</dbReference>
<evidence type="ECO:0000256" key="1">
    <source>
        <dbReference type="ARBA" id="ARBA00010641"/>
    </source>
</evidence>
<keyword evidence="5" id="KW-0804">Transcription</keyword>
<dbReference type="NCBIfam" id="TIGR02937">
    <property type="entry name" value="sigma70-ECF"/>
    <property type="match status" value="1"/>
</dbReference>
<dbReference type="AlphaFoldDB" id="A0AAC8UTU2"/>
<evidence type="ECO:0000256" key="3">
    <source>
        <dbReference type="ARBA" id="ARBA00023082"/>
    </source>
</evidence>
<dbReference type="GO" id="GO:0003677">
    <property type="term" value="F:DNA binding"/>
    <property type="evidence" value="ECO:0007669"/>
    <property type="project" value="UniProtKB-KW"/>
</dbReference>
<keyword evidence="3" id="KW-0731">Sigma factor</keyword>
<dbReference type="InterPro" id="IPR014284">
    <property type="entry name" value="RNA_pol_sigma-70_dom"/>
</dbReference>
<evidence type="ECO:0008006" key="10">
    <source>
        <dbReference type="Google" id="ProtNLM"/>
    </source>
</evidence>
<evidence type="ECO:0000256" key="4">
    <source>
        <dbReference type="ARBA" id="ARBA00023125"/>
    </source>
</evidence>
<keyword evidence="2" id="KW-0805">Transcription regulation</keyword>
<feature type="domain" description="RNA polymerase sigma-70 region 2" evidence="6">
    <location>
        <begin position="17"/>
        <end position="75"/>
    </location>
</feature>
<dbReference type="Gene3D" id="1.10.10.10">
    <property type="entry name" value="Winged helix-like DNA-binding domain superfamily/Winged helix DNA-binding domain"/>
    <property type="match status" value="1"/>
</dbReference>
<dbReference type="InterPro" id="IPR013325">
    <property type="entry name" value="RNA_pol_sigma_r2"/>
</dbReference>
<evidence type="ECO:0000313" key="9">
    <source>
        <dbReference type="Proteomes" id="UP000036000"/>
    </source>
</evidence>